<evidence type="ECO:0000256" key="3">
    <source>
        <dbReference type="ARBA" id="ARBA00022475"/>
    </source>
</evidence>
<evidence type="ECO:0000259" key="9">
    <source>
        <dbReference type="Pfam" id="PF12051"/>
    </source>
</evidence>
<sequence>MTSSPPSVLRSPRLWIGSGLILAVVSTLFALLYVGGNVDPKGNLRDLPVALVNEDRGADAGGGKRTNLGEQVVSGIRTSAGKDGSIDWQVLTRQEADRRLGQGKLYGALVVPPDFTAAVSGLAAPGQPAAAPGGQGQTAQSKGQAQGQAQAQGQTQAQPQGQGQAQPQPARPKLTVLTNQAAGSFGSSMASQATQKAAHAASAQLGKDLLAKADGGRTADRAQLPPAARLMLADPVAVEVADGHPLGERSAMGLSAFYYALVLLVCGMLGANVIHSQVDNALGYLHTDFGPFRRRTPVRHTSRVRTLGISTALMLGLSVVMGSLVEATTVGLLDMDASHLGLLWLYSVGTIAVVGVSGLALLAAFGTPGMLVSTIVFIAMAVPSSGATVPLEALPGFFRTLSEFEPLRQLTGGLRSLLYFDAQADAGLARAWASMGLALAGALAFGFGATRLYDRRGLHRIPQPAQDGADGDRVPAAAPAGQDAADPAPAGV</sequence>
<dbReference type="KEGG" id="sgz:C0216_13945"/>
<protein>
    <submittedName>
        <fullName evidence="10">ABC transporter</fullName>
    </submittedName>
</protein>
<dbReference type="OrthoDB" id="4571363at2"/>
<reference evidence="10 11" key="1">
    <citation type="submission" date="2018-01" db="EMBL/GenBank/DDBJ databases">
        <title>Draft genome Sequence of streptomyces globosus LZH-48.</title>
        <authorList>
            <person name="Ran K."/>
            <person name="Li Z."/>
            <person name="Wei S."/>
            <person name="Dong R."/>
        </authorList>
    </citation>
    <scope>NUCLEOTIDE SEQUENCE [LARGE SCALE GENOMIC DNA]</scope>
    <source>
        <strain evidence="10 11">LZH-48</strain>
    </source>
</reference>
<evidence type="ECO:0000256" key="4">
    <source>
        <dbReference type="ARBA" id="ARBA00022692"/>
    </source>
</evidence>
<evidence type="ECO:0000256" key="6">
    <source>
        <dbReference type="ARBA" id="ARBA00023136"/>
    </source>
</evidence>
<comment type="subcellular location">
    <subcellularLocation>
        <location evidence="1">Cell membrane</location>
        <topology evidence="1">Multi-pass membrane protein</topology>
    </subcellularLocation>
</comment>
<dbReference type="InterPro" id="IPR022703">
    <property type="entry name" value="DUF3533"/>
</dbReference>
<name>A0A344U0J0_9ACTN</name>
<dbReference type="EMBL" id="CP030862">
    <property type="protein sequence ID" value="AXE24411.1"/>
    <property type="molecule type" value="Genomic_DNA"/>
</dbReference>
<keyword evidence="5 8" id="KW-1133">Transmembrane helix</keyword>
<dbReference type="PANTHER" id="PTHR43077">
    <property type="entry name" value="TRANSPORT PERMEASE YVFS-RELATED"/>
    <property type="match status" value="1"/>
</dbReference>
<feature type="region of interest" description="Disordered" evidence="7">
    <location>
        <begin position="124"/>
        <end position="170"/>
    </location>
</feature>
<feature type="transmembrane region" description="Helical" evidence="8">
    <location>
        <begin position="256"/>
        <end position="274"/>
    </location>
</feature>
<organism evidence="10 11">
    <name type="scientific">Streptomyces globosus</name>
    <dbReference type="NCBI Taxonomy" id="68209"/>
    <lineage>
        <taxon>Bacteria</taxon>
        <taxon>Bacillati</taxon>
        <taxon>Actinomycetota</taxon>
        <taxon>Actinomycetes</taxon>
        <taxon>Kitasatosporales</taxon>
        <taxon>Streptomycetaceae</taxon>
        <taxon>Streptomyces</taxon>
    </lineage>
</organism>
<feature type="transmembrane region" description="Helical" evidence="8">
    <location>
        <begin position="304"/>
        <end position="324"/>
    </location>
</feature>
<keyword evidence="4 8" id="KW-0812">Transmembrane</keyword>
<feature type="transmembrane region" description="Helical" evidence="8">
    <location>
        <begin position="12"/>
        <end position="35"/>
    </location>
</feature>
<keyword evidence="6 8" id="KW-0472">Membrane</keyword>
<dbReference type="Proteomes" id="UP000252004">
    <property type="component" value="Chromosome"/>
</dbReference>
<evidence type="ECO:0000256" key="1">
    <source>
        <dbReference type="ARBA" id="ARBA00004651"/>
    </source>
</evidence>
<keyword evidence="3" id="KW-1003">Cell membrane</keyword>
<feature type="region of interest" description="Disordered" evidence="7">
    <location>
        <begin position="461"/>
        <end position="492"/>
    </location>
</feature>
<dbReference type="InterPro" id="IPR051328">
    <property type="entry name" value="T7SS_ABC-Transporter"/>
</dbReference>
<evidence type="ECO:0000313" key="10">
    <source>
        <dbReference type="EMBL" id="AXE24411.1"/>
    </source>
</evidence>
<evidence type="ECO:0000256" key="2">
    <source>
        <dbReference type="ARBA" id="ARBA00007783"/>
    </source>
</evidence>
<evidence type="ECO:0000256" key="7">
    <source>
        <dbReference type="SAM" id="MobiDB-lite"/>
    </source>
</evidence>
<feature type="transmembrane region" description="Helical" evidence="8">
    <location>
        <begin position="371"/>
        <end position="391"/>
    </location>
</feature>
<comment type="similarity">
    <text evidence="2">Belongs to the ABC-2 integral membrane protein family.</text>
</comment>
<feature type="compositionally biased region" description="Low complexity" evidence="7">
    <location>
        <begin position="124"/>
        <end position="168"/>
    </location>
</feature>
<accession>A0A344U0J0</accession>
<dbReference type="PANTHER" id="PTHR43077:SF8">
    <property type="entry name" value="DOXORUBICIN RESISTANCE ABC TRANSPORTER PERMEASE PROTEIN DRRB"/>
    <property type="match status" value="1"/>
</dbReference>
<evidence type="ECO:0000313" key="11">
    <source>
        <dbReference type="Proteomes" id="UP000252004"/>
    </source>
</evidence>
<dbReference type="RefSeq" id="WP_114055594.1">
    <property type="nucleotide sequence ID" value="NZ_CP030862.1"/>
</dbReference>
<dbReference type="GO" id="GO:0005886">
    <property type="term" value="C:plasma membrane"/>
    <property type="evidence" value="ECO:0007669"/>
    <property type="project" value="UniProtKB-SubCell"/>
</dbReference>
<feature type="transmembrane region" description="Helical" evidence="8">
    <location>
        <begin position="431"/>
        <end position="453"/>
    </location>
</feature>
<gene>
    <name evidence="10" type="ORF">C0216_13945</name>
</gene>
<evidence type="ECO:0000256" key="8">
    <source>
        <dbReference type="SAM" id="Phobius"/>
    </source>
</evidence>
<evidence type="ECO:0000256" key="5">
    <source>
        <dbReference type="ARBA" id="ARBA00022989"/>
    </source>
</evidence>
<feature type="compositionally biased region" description="Low complexity" evidence="7">
    <location>
        <begin position="475"/>
        <end position="492"/>
    </location>
</feature>
<dbReference type="Pfam" id="PF12051">
    <property type="entry name" value="DUF3533"/>
    <property type="match status" value="2"/>
</dbReference>
<keyword evidence="11" id="KW-1185">Reference proteome</keyword>
<feature type="domain" description="DUF3533" evidence="9">
    <location>
        <begin position="19"/>
        <end position="123"/>
    </location>
</feature>
<dbReference type="AlphaFoldDB" id="A0A344U0J0"/>
<feature type="domain" description="DUF3533" evidence="9">
    <location>
        <begin position="174"/>
        <end position="434"/>
    </location>
</feature>
<feature type="transmembrane region" description="Helical" evidence="8">
    <location>
        <begin position="344"/>
        <end position="364"/>
    </location>
</feature>
<proteinExistence type="inferred from homology"/>